<protein>
    <recommendedName>
        <fullName evidence="3">DUF4304 domain-containing protein</fullName>
    </recommendedName>
</protein>
<dbReference type="EMBL" id="CP155618">
    <property type="protein sequence ID" value="XBL12910.1"/>
    <property type="molecule type" value="Genomic_DNA"/>
</dbReference>
<dbReference type="RefSeq" id="WP_308993067.1">
    <property type="nucleotide sequence ID" value="NZ_CP155618.1"/>
</dbReference>
<gene>
    <name evidence="1" type="ORF">QLS71_011275</name>
</gene>
<proteinExistence type="predicted"/>
<evidence type="ECO:0008006" key="3">
    <source>
        <dbReference type="Google" id="ProtNLM"/>
    </source>
</evidence>
<reference evidence="1" key="1">
    <citation type="submission" date="2024-04" db="EMBL/GenBank/DDBJ databases">
        <title>Mariniflexile litorale, isolated from the shallow sediments of the Sea of Japan.</title>
        <authorList>
            <person name="Romanenko L."/>
            <person name="Isaeva M."/>
        </authorList>
    </citation>
    <scope>NUCLEOTIDE SEQUENCE [LARGE SCALE GENOMIC DNA]</scope>
    <source>
        <strain evidence="1">KMM 9835</strain>
    </source>
</reference>
<evidence type="ECO:0000313" key="1">
    <source>
        <dbReference type="EMBL" id="XBL12910.1"/>
    </source>
</evidence>
<sequence>MARKKLEALINLTISKHVESFGFKLIKEDFSSKFNHLVTFEYTTGDFKIDLEIRYMKPNYLKTQVQLKIYFFKINEILKPIFPAYLPNGIPTINLDIDDYLKANGKLMEADYHLQIDDDNGYTNVNYELKASEIVKRYFICVIKDILPKIDSHSKLFNTINEADLFIGNDIKLSPLCFPIQFQICSGLALCAIIDDKNNPQLIEKYMDYMNTEFKEGEDELIDNLKREIKTLYSKSYKNNV</sequence>
<dbReference type="AlphaFoldDB" id="A0AAU7ECN0"/>
<organism evidence="1 2">
    <name type="scientific">Mariniflexile litorale</name>
    <dbReference type="NCBI Taxonomy" id="3045158"/>
    <lineage>
        <taxon>Bacteria</taxon>
        <taxon>Pseudomonadati</taxon>
        <taxon>Bacteroidota</taxon>
        <taxon>Flavobacteriia</taxon>
        <taxon>Flavobacteriales</taxon>
        <taxon>Flavobacteriaceae</taxon>
        <taxon>Mariniflexile</taxon>
    </lineage>
</organism>
<name>A0AAU7ECN0_9FLAO</name>
<evidence type="ECO:0000313" key="2">
    <source>
        <dbReference type="Proteomes" id="UP001224325"/>
    </source>
</evidence>
<dbReference type="KEGG" id="mlil:QLS71_011275"/>
<keyword evidence="2" id="KW-1185">Reference proteome</keyword>
<accession>A0AAU7ECN0</accession>
<dbReference type="Proteomes" id="UP001224325">
    <property type="component" value="Chromosome"/>
</dbReference>